<evidence type="ECO:0000313" key="7">
    <source>
        <dbReference type="Proteomes" id="UP000094385"/>
    </source>
</evidence>
<dbReference type="PANTHER" id="PTHR42681:SF1">
    <property type="entry name" value="MALONYL-COA-ACYL CARRIER PROTEIN TRANSACYLASE, MITOCHONDRIAL"/>
    <property type="match status" value="1"/>
</dbReference>
<proteinExistence type="predicted"/>
<protein>
    <recommendedName>
        <fullName evidence="1">[acyl-carrier-protein] S-malonyltransferase</fullName>
        <ecNumber evidence="1">2.3.1.39</ecNumber>
    </recommendedName>
</protein>
<evidence type="ECO:0000256" key="3">
    <source>
        <dbReference type="ARBA" id="ARBA00023315"/>
    </source>
</evidence>
<gene>
    <name evidence="6" type="ORF">LIPSTDRAFT_309296</name>
</gene>
<accession>A0A1E3Q5Q0</accession>
<dbReference type="InterPro" id="IPR016036">
    <property type="entry name" value="Malonyl_transacylase_ACP-bd"/>
</dbReference>
<dbReference type="SUPFAM" id="SSF55048">
    <property type="entry name" value="Probable ACP-binding domain of malonyl-CoA ACP transacylase"/>
    <property type="match status" value="1"/>
</dbReference>
<evidence type="ECO:0000256" key="4">
    <source>
        <dbReference type="ARBA" id="ARBA00048462"/>
    </source>
</evidence>
<organism evidence="6 7">
    <name type="scientific">Lipomyces starkeyi NRRL Y-11557</name>
    <dbReference type="NCBI Taxonomy" id="675824"/>
    <lineage>
        <taxon>Eukaryota</taxon>
        <taxon>Fungi</taxon>
        <taxon>Dikarya</taxon>
        <taxon>Ascomycota</taxon>
        <taxon>Saccharomycotina</taxon>
        <taxon>Lipomycetes</taxon>
        <taxon>Lipomycetales</taxon>
        <taxon>Lipomycetaceae</taxon>
        <taxon>Lipomyces</taxon>
    </lineage>
</organism>
<dbReference type="STRING" id="675824.A0A1E3Q5Q0"/>
<dbReference type="EC" id="2.3.1.39" evidence="1"/>
<dbReference type="PANTHER" id="PTHR42681">
    <property type="entry name" value="MALONYL-COA-ACYL CARRIER PROTEIN TRANSACYLASE, MITOCHONDRIAL"/>
    <property type="match status" value="1"/>
</dbReference>
<sequence length="379" mass="41585">MRYIWLSSRPHHSHCLRFREQAFKTILPVRHASAFFPGQATESQGMLAPLLRHFPTITREGLDAVSEALSDDPELPTIIRLLTTKDDDNDDDKRLVHRTAIAQPCILLSSIMTWRILRDRCAELGSGDTVYFGHSLGQITAFAAAGAIPLVDALKIVRERGLAMEQVTSDNDVSAPSNYGMLAVPIKQPIAEFAARLRDCEQKLRSNGALAPDQVIDLANLNSPGQVVLSGHIAALDKLGTEMGLRRSRNLPVRIPFHSRLLRGVESRLREAVNTAAVTMPPPAAPAARFLRNSDAQELTTADDIRESIVSGCWERVDWVRSVRRVENWGVKRWIGVGPGSAVTTALVERSLIASGGHDIVAYDPMKTGTAWDTIVAAL</sequence>
<dbReference type="GO" id="GO:0004314">
    <property type="term" value="F:[acyl-carrier-protein] S-malonyltransferase activity"/>
    <property type="evidence" value="ECO:0007669"/>
    <property type="project" value="UniProtKB-EC"/>
</dbReference>
<evidence type="ECO:0000313" key="6">
    <source>
        <dbReference type="EMBL" id="ODQ72824.1"/>
    </source>
</evidence>
<keyword evidence="7" id="KW-1185">Reference proteome</keyword>
<dbReference type="GO" id="GO:0005739">
    <property type="term" value="C:mitochondrion"/>
    <property type="evidence" value="ECO:0007669"/>
    <property type="project" value="TreeGrafter"/>
</dbReference>
<evidence type="ECO:0000259" key="5">
    <source>
        <dbReference type="SMART" id="SM00827"/>
    </source>
</evidence>
<dbReference type="OrthoDB" id="541883at2759"/>
<feature type="domain" description="Malonyl-CoA:ACP transacylase (MAT)" evidence="5">
    <location>
        <begin position="35"/>
        <end position="370"/>
    </location>
</feature>
<dbReference type="InterPro" id="IPR014043">
    <property type="entry name" value="Acyl_transferase_dom"/>
</dbReference>
<dbReference type="Pfam" id="PF00698">
    <property type="entry name" value="Acyl_transf_1"/>
    <property type="match status" value="1"/>
</dbReference>
<keyword evidence="3" id="KW-0012">Acyltransferase</keyword>
<dbReference type="SMART" id="SM00827">
    <property type="entry name" value="PKS_AT"/>
    <property type="match status" value="1"/>
</dbReference>
<dbReference type="InterPro" id="IPR001227">
    <property type="entry name" value="Ac_transferase_dom_sf"/>
</dbReference>
<dbReference type="InterPro" id="IPR016035">
    <property type="entry name" value="Acyl_Trfase/lysoPLipase"/>
</dbReference>
<keyword evidence="2" id="KW-0808">Transferase</keyword>
<comment type="catalytic activity">
    <reaction evidence="4">
        <text>holo-[ACP] + malonyl-CoA = malonyl-[ACP] + CoA</text>
        <dbReference type="Rhea" id="RHEA:41792"/>
        <dbReference type="Rhea" id="RHEA-COMP:9623"/>
        <dbReference type="Rhea" id="RHEA-COMP:9685"/>
        <dbReference type="ChEBI" id="CHEBI:57287"/>
        <dbReference type="ChEBI" id="CHEBI:57384"/>
        <dbReference type="ChEBI" id="CHEBI:64479"/>
        <dbReference type="ChEBI" id="CHEBI:78449"/>
        <dbReference type="EC" id="2.3.1.39"/>
    </reaction>
</comment>
<dbReference type="SUPFAM" id="SSF52151">
    <property type="entry name" value="FabD/lysophospholipase-like"/>
    <property type="match status" value="1"/>
</dbReference>
<dbReference type="Gene3D" id="3.40.366.10">
    <property type="entry name" value="Malonyl-Coenzyme A Acyl Carrier Protein, domain 2"/>
    <property type="match status" value="1"/>
</dbReference>
<dbReference type="InterPro" id="IPR050858">
    <property type="entry name" value="Mal-CoA-ACP_Trans/PKS_FabD"/>
</dbReference>
<dbReference type="Proteomes" id="UP000094385">
    <property type="component" value="Unassembled WGS sequence"/>
</dbReference>
<dbReference type="Gene3D" id="3.30.70.250">
    <property type="entry name" value="Malonyl-CoA ACP transacylase, ACP-binding"/>
    <property type="match status" value="1"/>
</dbReference>
<dbReference type="GO" id="GO:0006633">
    <property type="term" value="P:fatty acid biosynthetic process"/>
    <property type="evidence" value="ECO:0007669"/>
    <property type="project" value="TreeGrafter"/>
</dbReference>
<reference evidence="6 7" key="1">
    <citation type="journal article" date="2016" name="Proc. Natl. Acad. Sci. U.S.A.">
        <title>Comparative genomics of biotechnologically important yeasts.</title>
        <authorList>
            <person name="Riley R."/>
            <person name="Haridas S."/>
            <person name="Wolfe K.H."/>
            <person name="Lopes M.R."/>
            <person name="Hittinger C.T."/>
            <person name="Goeker M."/>
            <person name="Salamov A.A."/>
            <person name="Wisecaver J.H."/>
            <person name="Long T.M."/>
            <person name="Calvey C.H."/>
            <person name="Aerts A.L."/>
            <person name="Barry K.W."/>
            <person name="Choi C."/>
            <person name="Clum A."/>
            <person name="Coughlan A.Y."/>
            <person name="Deshpande S."/>
            <person name="Douglass A.P."/>
            <person name="Hanson S.J."/>
            <person name="Klenk H.-P."/>
            <person name="LaButti K.M."/>
            <person name="Lapidus A."/>
            <person name="Lindquist E.A."/>
            <person name="Lipzen A.M."/>
            <person name="Meier-Kolthoff J.P."/>
            <person name="Ohm R.A."/>
            <person name="Otillar R.P."/>
            <person name="Pangilinan J.L."/>
            <person name="Peng Y."/>
            <person name="Rokas A."/>
            <person name="Rosa C.A."/>
            <person name="Scheuner C."/>
            <person name="Sibirny A.A."/>
            <person name="Slot J.C."/>
            <person name="Stielow J.B."/>
            <person name="Sun H."/>
            <person name="Kurtzman C.P."/>
            <person name="Blackwell M."/>
            <person name="Grigoriev I.V."/>
            <person name="Jeffries T.W."/>
        </authorList>
    </citation>
    <scope>NUCLEOTIDE SEQUENCE [LARGE SCALE GENOMIC DNA]</scope>
    <source>
        <strain evidence="6 7">NRRL Y-11557</strain>
    </source>
</reference>
<dbReference type="AlphaFoldDB" id="A0A1E3Q5Q0"/>
<evidence type="ECO:0000256" key="1">
    <source>
        <dbReference type="ARBA" id="ARBA00013258"/>
    </source>
</evidence>
<name>A0A1E3Q5Q0_LIPST</name>
<evidence type="ECO:0000256" key="2">
    <source>
        <dbReference type="ARBA" id="ARBA00022679"/>
    </source>
</evidence>
<dbReference type="EMBL" id="KV454295">
    <property type="protein sequence ID" value="ODQ72824.1"/>
    <property type="molecule type" value="Genomic_DNA"/>
</dbReference>